<evidence type="ECO:0000313" key="8">
    <source>
        <dbReference type="EMBL" id="OAG43220.1"/>
    </source>
</evidence>
<evidence type="ECO:0000256" key="3">
    <source>
        <dbReference type="ARBA" id="ARBA00022989"/>
    </source>
</evidence>
<dbReference type="Gene3D" id="1.20.1280.290">
    <property type="match status" value="2"/>
</dbReference>
<dbReference type="InterPro" id="IPR051415">
    <property type="entry name" value="LAAT-1"/>
</dbReference>
<sequence>MYPNIAILLSLLTFSIGTRGQTTPAPTTLSTALPTDSAGLSSYFASIVSSFSSEISAYESASETPTTDPNGQACNSLFDVLLTVCPTREIATAPDSYDSMCYCSLSSALNRPLYKGWLSSCDAYEQTVPTENYTGTYNTRISASSPRTYDCDAKGAGATTVNTAAVASASAATGAGVANSLTVGGIKLPPQLLAHLEWKQFPFLDTRAAPIALLMRDDGCLALFGTSTSSPLVDHPVHHFPSPHHPKGLKDDFATIVFLPQAVKSMLSAMEPHCEEIARVSYTNFALSLFILIGILISYLPQHIRIIRLRSSFGLSPYFVLLGTTSGTCAFANILVLPRSRADVACCREVDGFACLAGLLGIAQVGVQWSCFGVILLLFLIFFPRNQLPPTPLDEDIASSFEPNPPAYSAAPDAAPPSPVKQTAPLAPSYRTALVVVAVCILHAAVTAILSFYFIYAAPLHAQSWANFLGISSAGLASIQYFPQIYTTFNLKRVGSLSIPMMCIQTPGSFVWAASLAARLGPEGWSAWGVYLVTGCLQGTLLVMGSYFEIVRRRKEKEELKRRMQYNSSIEPEETAGQEASEETPLLRSG</sequence>
<keyword evidence="7" id="KW-0732">Signal</keyword>
<dbReference type="RefSeq" id="XP_022515172.1">
    <property type="nucleotide sequence ID" value="XM_022652484.1"/>
</dbReference>
<gene>
    <name evidence="8" type="ORF">AYO21_02506</name>
</gene>
<dbReference type="GeneID" id="34597680"/>
<feature type="transmembrane region" description="Helical" evidence="6">
    <location>
        <begin position="282"/>
        <end position="301"/>
    </location>
</feature>
<feature type="transmembrane region" description="Helical" evidence="6">
    <location>
        <begin position="433"/>
        <end position="456"/>
    </location>
</feature>
<feature type="transmembrane region" description="Helical" evidence="6">
    <location>
        <begin position="356"/>
        <end position="383"/>
    </location>
</feature>
<feature type="transmembrane region" description="Helical" evidence="6">
    <location>
        <begin position="525"/>
        <end position="548"/>
    </location>
</feature>
<dbReference type="PANTHER" id="PTHR16201:SF11">
    <property type="entry name" value="PQ-LOOP REPEAT-CONTAINING PROTEIN"/>
    <property type="match status" value="1"/>
</dbReference>
<reference evidence="8 9" key="1">
    <citation type="submission" date="2016-03" db="EMBL/GenBank/DDBJ databases">
        <title>Draft genome sequence of the Fonsecaea monophora CBS 269.37.</title>
        <authorList>
            <person name="Bombassaro A."/>
            <person name="Vinicius W.A."/>
            <person name="De Hoog S."/>
            <person name="Sun J."/>
            <person name="Souza E.M."/>
            <person name="Raittz R.T."/>
            <person name="Costa F."/>
            <person name="Leao A.C."/>
            <person name="Tadra-Sfeir M.Z."/>
            <person name="Baura V."/>
            <person name="Balsanelli E."/>
            <person name="Pedrosa F.O."/>
            <person name="Moreno L.F."/>
            <person name="Steffens M.B."/>
            <person name="Xi L."/>
            <person name="Bocca A.L."/>
            <person name="Felipe M.S."/>
            <person name="Teixeira M."/>
            <person name="Telles Filho F.Q."/>
            <person name="Azevedo C.M."/>
            <person name="Gomes R."/>
            <person name="Vicente V.A."/>
        </authorList>
    </citation>
    <scope>NUCLEOTIDE SEQUENCE [LARGE SCALE GENOMIC DNA]</scope>
    <source>
        <strain evidence="8 9">CBS 269.37</strain>
    </source>
</reference>
<feature type="transmembrane region" description="Helical" evidence="6">
    <location>
        <begin position="462"/>
        <end position="482"/>
    </location>
</feature>
<organism evidence="8 9">
    <name type="scientific">Fonsecaea monophora</name>
    <dbReference type="NCBI Taxonomy" id="254056"/>
    <lineage>
        <taxon>Eukaryota</taxon>
        <taxon>Fungi</taxon>
        <taxon>Dikarya</taxon>
        <taxon>Ascomycota</taxon>
        <taxon>Pezizomycotina</taxon>
        <taxon>Eurotiomycetes</taxon>
        <taxon>Chaetothyriomycetidae</taxon>
        <taxon>Chaetothyriales</taxon>
        <taxon>Herpotrichiellaceae</taxon>
        <taxon>Fonsecaea</taxon>
    </lineage>
</organism>
<comment type="caution">
    <text evidence="8">The sequence shown here is derived from an EMBL/GenBank/DDBJ whole genome shotgun (WGS) entry which is preliminary data.</text>
</comment>
<keyword evidence="9" id="KW-1185">Reference proteome</keyword>
<keyword evidence="4 6" id="KW-0472">Membrane</keyword>
<evidence type="ECO:0000256" key="6">
    <source>
        <dbReference type="SAM" id="Phobius"/>
    </source>
</evidence>
<feature type="transmembrane region" description="Helical" evidence="6">
    <location>
        <begin position="313"/>
        <end position="336"/>
    </location>
</feature>
<feature type="signal peptide" evidence="7">
    <location>
        <begin position="1"/>
        <end position="20"/>
    </location>
</feature>
<feature type="region of interest" description="Disordered" evidence="5">
    <location>
        <begin position="559"/>
        <end position="590"/>
    </location>
</feature>
<evidence type="ECO:0000313" key="9">
    <source>
        <dbReference type="Proteomes" id="UP000077002"/>
    </source>
</evidence>
<evidence type="ECO:0000256" key="5">
    <source>
        <dbReference type="SAM" id="MobiDB-lite"/>
    </source>
</evidence>
<feature type="chain" id="PRO_5008061151" evidence="7">
    <location>
        <begin position="21"/>
        <end position="590"/>
    </location>
</feature>
<evidence type="ECO:0000256" key="7">
    <source>
        <dbReference type="SAM" id="SignalP"/>
    </source>
</evidence>
<evidence type="ECO:0000256" key="4">
    <source>
        <dbReference type="ARBA" id="ARBA00023136"/>
    </source>
</evidence>
<dbReference type="GO" id="GO:0016020">
    <property type="term" value="C:membrane"/>
    <property type="evidence" value="ECO:0007669"/>
    <property type="project" value="UniProtKB-SubCell"/>
</dbReference>
<evidence type="ECO:0000256" key="1">
    <source>
        <dbReference type="ARBA" id="ARBA00004141"/>
    </source>
</evidence>
<dbReference type="AlphaFoldDB" id="A0A177FHX7"/>
<protein>
    <submittedName>
        <fullName evidence="8">Uncharacterized protein</fullName>
    </submittedName>
</protein>
<dbReference type="Pfam" id="PF04193">
    <property type="entry name" value="PQ-loop"/>
    <property type="match status" value="2"/>
</dbReference>
<keyword evidence="3 6" id="KW-1133">Transmembrane helix</keyword>
<dbReference type="OrthoDB" id="19344at2759"/>
<dbReference type="InterPro" id="IPR006603">
    <property type="entry name" value="PQ-loop_rpt"/>
</dbReference>
<feature type="transmembrane region" description="Helical" evidence="6">
    <location>
        <begin position="494"/>
        <end position="513"/>
    </location>
</feature>
<dbReference type="PANTHER" id="PTHR16201">
    <property type="entry name" value="SEVEN TRANSMEMBRANE PROTEIN 1-RELATED"/>
    <property type="match status" value="1"/>
</dbReference>
<name>A0A177FHX7_9EURO</name>
<dbReference type="SMART" id="SM00679">
    <property type="entry name" value="CTNS"/>
    <property type="match status" value="2"/>
</dbReference>
<dbReference type="Proteomes" id="UP000077002">
    <property type="component" value="Unassembled WGS sequence"/>
</dbReference>
<proteinExistence type="predicted"/>
<evidence type="ECO:0000256" key="2">
    <source>
        <dbReference type="ARBA" id="ARBA00022692"/>
    </source>
</evidence>
<accession>A0A177FHX7</accession>
<comment type="subcellular location">
    <subcellularLocation>
        <location evidence="1">Membrane</location>
        <topology evidence="1">Multi-pass membrane protein</topology>
    </subcellularLocation>
</comment>
<feature type="compositionally biased region" description="Acidic residues" evidence="5">
    <location>
        <begin position="571"/>
        <end position="582"/>
    </location>
</feature>
<dbReference type="EMBL" id="LVKK01000011">
    <property type="protein sequence ID" value="OAG43220.1"/>
    <property type="molecule type" value="Genomic_DNA"/>
</dbReference>
<keyword evidence="2 6" id="KW-0812">Transmembrane</keyword>